<keyword evidence="2 6" id="KW-1003">Cell membrane</keyword>
<keyword evidence="3 6" id="KW-0812">Transmembrane</keyword>
<feature type="transmembrane region" description="Helical" evidence="6">
    <location>
        <begin position="34"/>
        <end position="54"/>
    </location>
</feature>
<feature type="domain" description="DUF2179" evidence="8">
    <location>
        <begin position="111"/>
        <end position="163"/>
    </location>
</feature>
<feature type="transmembrane region" description="Helical" evidence="6">
    <location>
        <begin position="6"/>
        <end position="22"/>
    </location>
</feature>
<dbReference type="HAMAP" id="MF_01515">
    <property type="entry name" value="UPF0316"/>
    <property type="match status" value="1"/>
</dbReference>
<dbReference type="Proteomes" id="UP000595091">
    <property type="component" value="Chromosome"/>
</dbReference>
<accession>A0A7W2FI35</accession>
<name>A0A7W2FI35_9LACT</name>
<evidence type="ECO:0000259" key="8">
    <source>
        <dbReference type="Pfam" id="PF10035"/>
    </source>
</evidence>
<evidence type="ECO:0000313" key="13">
    <source>
        <dbReference type="Proteomes" id="UP000595091"/>
    </source>
</evidence>
<keyword evidence="4 6" id="KW-1133">Transmembrane helix</keyword>
<comment type="similarity">
    <text evidence="6">Belongs to the UPF0316 family.</text>
</comment>
<dbReference type="RefSeq" id="WP_048728161.1">
    <property type="nucleotide sequence ID" value="NZ_CP063065.1"/>
</dbReference>
<feature type="domain" description="DUF5698" evidence="9">
    <location>
        <begin position="21"/>
        <end position="78"/>
    </location>
</feature>
<proteinExistence type="inferred from homology"/>
<evidence type="ECO:0000256" key="6">
    <source>
        <dbReference type="HAMAP-Rule" id="MF_01515"/>
    </source>
</evidence>
<feature type="compositionally biased region" description="Polar residues" evidence="7">
    <location>
        <begin position="213"/>
        <end position="225"/>
    </location>
</feature>
<dbReference type="EMBL" id="CP063065">
    <property type="protein sequence ID" value="QOQ79351.1"/>
    <property type="molecule type" value="Genomic_DNA"/>
</dbReference>
<dbReference type="InterPro" id="IPR019264">
    <property type="entry name" value="DUF2179"/>
</dbReference>
<comment type="subcellular location">
    <subcellularLocation>
        <location evidence="1 6">Cell membrane</location>
        <topology evidence="1 6">Multi-pass membrane protein</topology>
    </subcellularLocation>
</comment>
<dbReference type="GO" id="GO:0005886">
    <property type="term" value="C:plasma membrane"/>
    <property type="evidence" value="ECO:0007669"/>
    <property type="project" value="UniProtKB-SubCell"/>
</dbReference>
<dbReference type="EMBL" id="JACGAN010000010">
    <property type="protein sequence ID" value="MBA5746858.1"/>
    <property type="molecule type" value="Genomic_DNA"/>
</dbReference>
<dbReference type="Pfam" id="PF18955">
    <property type="entry name" value="DUF5698"/>
    <property type="match status" value="1"/>
</dbReference>
<keyword evidence="5 6" id="KW-0472">Membrane</keyword>
<evidence type="ECO:0000256" key="1">
    <source>
        <dbReference type="ARBA" id="ARBA00004651"/>
    </source>
</evidence>
<dbReference type="PANTHER" id="PTHR40060">
    <property type="entry name" value="UPF0316 PROTEIN YEBE"/>
    <property type="match status" value="1"/>
</dbReference>
<reference evidence="10 12" key="1">
    <citation type="submission" date="2020-07" db="EMBL/GenBank/DDBJ databases">
        <title>Draft Genome Sequences of Lactobacillales Isolated from the International Space Station.</title>
        <authorList>
            <person name="Bharadwaj A.R."/>
            <person name="Singh N.K."/>
            <person name="Wood J.M."/>
            <person name="Debieu M."/>
            <person name="O'Hara N.B."/>
            <person name="Karouia F."/>
            <person name="Mason C.E."/>
            <person name="Venkateswaran K."/>
        </authorList>
    </citation>
    <scope>NUCLEOTIDE SEQUENCE [LARGE SCALE GENOMIC DNA]</scope>
    <source>
        <strain evidence="10 12">151250015-1-258-55</strain>
    </source>
</reference>
<feature type="transmembrane region" description="Helical" evidence="6">
    <location>
        <begin position="60"/>
        <end position="80"/>
    </location>
</feature>
<dbReference type="AlphaFoldDB" id="A0A7W2FI35"/>
<evidence type="ECO:0000256" key="5">
    <source>
        <dbReference type="ARBA" id="ARBA00023136"/>
    </source>
</evidence>
<dbReference type="InterPro" id="IPR022930">
    <property type="entry name" value="UPF0316"/>
</dbReference>
<protein>
    <recommendedName>
        <fullName evidence="6">UPF0316 protein H3232_06610</fullName>
    </recommendedName>
</protein>
<dbReference type="Pfam" id="PF10035">
    <property type="entry name" value="DUF2179"/>
    <property type="match status" value="1"/>
</dbReference>
<evidence type="ECO:0000256" key="7">
    <source>
        <dbReference type="SAM" id="MobiDB-lite"/>
    </source>
</evidence>
<keyword evidence="12" id="KW-1185">Reference proteome</keyword>
<evidence type="ECO:0000259" key="9">
    <source>
        <dbReference type="Pfam" id="PF18955"/>
    </source>
</evidence>
<evidence type="ECO:0000313" key="10">
    <source>
        <dbReference type="EMBL" id="MBA5746858.1"/>
    </source>
</evidence>
<organism evidence="11 13">
    <name type="scientific">Aerococcus urinaeequi</name>
    <dbReference type="NCBI Taxonomy" id="51665"/>
    <lineage>
        <taxon>Bacteria</taxon>
        <taxon>Bacillati</taxon>
        <taxon>Bacillota</taxon>
        <taxon>Bacilli</taxon>
        <taxon>Lactobacillales</taxon>
        <taxon>Aerococcaceae</taxon>
        <taxon>Aerococcus</taxon>
    </lineage>
</organism>
<feature type="region of interest" description="Disordered" evidence="7">
    <location>
        <begin position="211"/>
        <end position="235"/>
    </location>
</feature>
<evidence type="ECO:0000313" key="11">
    <source>
        <dbReference type="EMBL" id="QOQ79351.1"/>
    </source>
</evidence>
<reference evidence="11 13" key="2">
    <citation type="submission" date="2020-10" db="EMBL/GenBank/DDBJ databases">
        <title>Plasmid carrying two tetracycline resistance determinant.</title>
        <authorList>
            <person name="Yang Q."/>
        </authorList>
    </citation>
    <scope>NUCLEOTIDE SEQUENCE [LARGE SCALE GENOMIC DNA]</scope>
    <source>
        <strain evidence="11 13">T43</strain>
    </source>
</reference>
<dbReference type="PANTHER" id="PTHR40060:SF1">
    <property type="entry name" value="UPF0316 PROTEIN YEBE"/>
    <property type="match status" value="1"/>
</dbReference>
<sequence>MDWSLLLQIFLINLIYIMLNTIRTLLAIRGYQKIAPVIAVVEVTIYTLGLSMVMQYLSNPIYLIAYALGFGVGIYCGMMIENKLALGYSVVEVYVQNDDHTLANALRERGYGVTIQVGYGRDGDRLILTILTPRSNEIYLHRTIDEIDPKAFYLSYDAKYIHGGFWSKRVNPRLIKRSKAKDQQTDNIVVEEVESREEYVEETGYLFEEEVNQETQDTSFEQELNQESDKNSDKE</sequence>
<dbReference type="InterPro" id="IPR044035">
    <property type="entry name" value="DUF5698"/>
</dbReference>
<evidence type="ECO:0000313" key="12">
    <source>
        <dbReference type="Proteomes" id="UP000540056"/>
    </source>
</evidence>
<dbReference type="Proteomes" id="UP000540056">
    <property type="component" value="Unassembled WGS sequence"/>
</dbReference>
<evidence type="ECO:0000256" key="2">
    <source>
        <dbReference type="ARBA" id="ARBA00022475"/>
    </source>
</evidence>
<evidence type="ECO:0000256" key="4">
    <source>
        <dbReference type="ARBA" id="ARBA00022989"/>
    </source>
</evidence>
<dbReference type="NCBIfam" id="NF003194">
    <property type="entry name" value="PRK04164.1-5"/>
    <property type="match status" value="1"/>
</dbReference>
<dbReference type="CDD" id="cd16381">
    <property type="entry name" value="YitT_C_like_1"/>
    <property type="match status" value="1"/>
</dbReference>
<gene>
    <name evidence="10" type="ORF">H3232_06610</name>
    <name evidence="11" type="ORF">IMX20_01115</name>
</gene>
<evidence type="ECO:0000256" key="3">
    <source>
        <dbReference type="ARBA" id="ARBA00022692"/>
    </source>
</evidence>